<dbReference type="PROSITE" id="PS51257">
    <property type="entry name" value="PROKAR_LIPOPROTEIN"/>
    <property type="match status" value="1"/>
</dbReference>
<reference evidence="4 5" key="1">
    <citation type="submission" date="2017-09" db="EMBL/GenBank/DDBJ databases">
        <title>Depth-based differentiation of microbial function through sediment-hosted aquifers and enrichment of novel symbionts in the deep terrestrial subsurface.</title>
        <authorList>
            <person name="Probst A.J."/>
            <person name="Ladd B."/>
            <person name="Jarett J.K."/>
            <person name="Geller-Mcgrath D.E."/>
            <person name="Sieber C.M."/>
            <person name="Emerson J.B."/>
            <person name="Anantharaman K."/>
            <person name="Thomas B.C."/>
            <person name="Malmstrom R."/>
            <person name="Stieglmeier M."/>
            <person name="Klingl A."/>
            <person name="Woyke T."/>
            <person name="Ryan C.M."/>
            <person name="Banfield J.F."/>
        </authorList>
    </citation>
    <scope>NUCLEOTIDE SEQUENCE [LARGE SCALE GENOMIC DNA]</scope>
    <source>
        <strain evidence="4">CG07_land_8_20_14_0_80_42_15</strain>
    </source>
</reference>
<evidence type="ECO:0000256" key="1">
    <source>
        <dbReference type="SAM" id="Coils"/>
    </source>
</evidence>
<keyword evidence="3" id="KW-1133">Transmembrane helix</keyword>
<feature type="transmembrane region" description="Helical" evidence="3">
    <location>
        <begin position="6"/>
        <end position="28"/>
    </location>
</feature>
<dbReference type="EMBL" id="PEWV01000042">
    <property type="protein sequence ID" value="PIU41590.1"/>
    <property type="molecule type" value="Genomic_DNA"/>
</dbReference>
<evidence type="ECO:0000256" key="2">
    <source>
        <dbReference type="SAM" id="MobiDB-lite"/>
    </source>
</evidence>
<dbReference type="AlphaFoldDB" id="A0A2J0KYV3"/>
<feature type="coiled-coil region" evidence="1">
    <location>
        <begin position="30"/>
        <end position="162"/>
    </location>
</feature>
<keyword evidence="3" id="KW-0472">Membrane</keyword>
<gene>
    <name evidence="4" type="ORF">COS99_04570</name>
</gene>
<keyword evidence="1" id="KW-0175">Coiled coil</keyword>
<comment type="caution">
    <text evidence="4">The sequence shown here is derived from an EMBL/GenBank/DDBJ whole genome shotgun (WGS) entry which is preliminary data.</text>
</comment>
<organism evidence="4 5">
    <name type="scientific">Candidatus Aquitaenariimonas noxiae</name>
    <dbReference type="NCBI Taxonomy" id="1974741"/>
    <lineage>
        <taxon>Bacteria</taxon>
        <taxon>Pseudomonadati</taxon>
        <taxon>Candidatus Omnitrophota</taxon>
        <taxon>Candidatus Aquitaenariimonas</taxon>
    </lineage>
</organism>
<evidence type="ECO:0000256" key="3">
    <source>
        <dbReference type="SAM" id="Phobius"/>
    </source>
</evidence>
<proteinExistence type="predicted"/>
<evidence type="ECO:0000313" key="5">
    <source>
        <dbReference type="Proteomes" id="UP000230052"/>
    </source>
</evidence>
<sequence>MNKVFNVGIILWILISVALVSSCVAFYIMKENEMEKRIILERKLETVTKEKDQLSEEIEVLKEAKTEAELKLALKEKDLQNLHEKFEMAKMENSLSVNEKSTLESEKAELEKERAALQAERSKITGDLLATQTSLAKVKEDFEQLQQAKEVLEQKLKDAMNSGVKLETIVVEPTGSTEFSKAESREAKEEISYAEKETKNTKEPEEAIEEGDIRGEVLAVNKEYEFLVINLGVSNGINEDSQILIYRESDLIAKGNIEKLYENISAVVVDNKDELRKVKIGDVVIAKLNKTAGR</sequence>
<evidence type="ECO:0000313" key="4">
    <source>
        <dbReference type="EMBL" id="PIU41590.1"/>
    </source>
</evidence>
<accession>A0A2J0KYV3</accession>
<name>A0A2J0KYV3_9BACT</name>
<keyword evidence="3" id="KW-0812">Transmembrane</keyword>
<protein>
    <submittedName>
        <fullName evidence="4">Uncharacterized protein</fullName>
    </submittedName>
</protein>
<dbReference type="Proteomes" id="UP000230052">
    <property type="component" value="Unassembled WGS sequence"/>
</dbReference>
<feature type="region of interest" description="Disordered" evidence="2">
    <location>
        <begin position="180"/>
        <end position="207"/>
    </location>
</feature>